<dbReference type="Proteomes" id="UP001256547">
    <property type="component" value="Unassembled WGS sequence"/>
</dbReference>
<feature type="DNA-binding region" description="H-T-H motif" evidence="2">
    <location>
        <begin position="31"/>
        <end position="50"/>
    </location>
</feature>
<keyword evidence="1 2" id="KW-0238">DNA-binding</keyword>
<reference evidence="4 5" key="1">
    <citation type="submission" date="2023-03" db="EMBL/GenBank/DDBJ databases">
        <authorList>
            <person name="Shen W."/>
            <person name="Cai J."/>
        </authorList>
    </citation>
    <scope>NUCLEOTIDE SEQUENCE [LARGE SCALE GENOMIC DNA]</scope>
    <source>
        <strain evidence="4 5">P72-2</strain>
    </source>
</reference>
<proteinExistence type="predicted"/>
<evidence type="ECO:0000256" key="1">
    <source>
        <dbReference type="ARBA" id="ARBA00023125"/>
    </source>
</evidence>
<dbReference type="InterPro" id="IPR009057">
    <property type="entry name" value="Homeodomain-like_sf"/>
</dbReference>
<name>A0ABU3ETZ1_9ENTE</name>
<dbReference type="Gene3D" id="1.10.357.10">
    <property type="entry name" value="Tetracycline Repressor, domain 2"/>
    <property type="match status" value="1"/>
</dbReference>
<dbReference type="PANTHER" id="PTHR43479">
    <property type="entry name" value="ACREF/ENVCD OPERON REPRESSOR-RELATED"/>
    <property type="match status" value="1"/>
</dbReference>
<gene>
    <name evidence="4" type="ORF">P7D39_10605</name>
</gene>
<evidence type="ECO:0000256" key="2">
    <source>
        <dbReference type="PROSITE-ProRule" id="PRU00335"/>
    </source>
</evidence>
<keyword evidence="5" id="KW-1185">Reference proteome</keyword>
<evidence type="ECO:0000313" key="5">
    <source>
        <dbReference type="Proteomes" id="UP001256547"/>
    </source>
</evidence>
<feature type="domain" description="HTH tetR-type" evidence="3">
    <location>
        <begin position="8"/>
        <end position="68"/>
    </location>
</feature>
<dbReference type="Pfam" id="PF00440">
    <property type="entry name" value="TetR_N"/>
    <property type="match status" value="1"/>
</dbReference>
<dbReference type="PANTHER" id="PTHR43479:SF11">
    <property type="entry name" value="ACREF_ENVCD OPERON REPRESSOR-RELATED"/>
    <property type="match status" value="1"/>
</dbReference>
<dbReference type="RefSeq" id="WP_311924623.1">
    <property type="nucleotide sequence ID" value="NZ_JARPYR010000022.1"/>
</dbReference>
<dbReference type="InterPro" id="IPR001647">
    <property type="entry name" value="HTH_TetR"/>
</dbReference>
<organism evidence="4 5">
    <name type="scientific">Enterococcus dongliensis</name>
    <dbReference type="NCBI Taxonomy" id="2559925"/>
    <lineage>
        <taxon>Bacteria</taxon>
        <taxon>Bacillati</taxon>
        <taxon>Bacillota</taxon>
        <taxon>Bacilli</taxon>
        <taxon>Lactobacillales</taxon>
        <taxon>Enterococcaceae</taxon>
        <taxon>Enterococcus</taxon>
    </lineage>
</organism>
<accession>A0ABU3ETZ1</accession>
<comment type="caution">
    <text evidence="4">The sequence shown here is derived from an EMBL/GenBank/DDBJ whole genome shotgun (WGS) entry which is preliminary data.</text>
</comment>
<dbReference type="InterPro" id="IPR050624">
    <property type="entry name" value="HTH-type_Tx_Regulator"/>
</dbReference>
<sequence length="191" mass="22130">MNRQEKSLKTKKKIFDTAIHLFNIKGYNLTTISEISRSAGVAKGTFYVHYSSKESIVKESYYQNLNFYVETEFNKLNHKNSSAKQKLIDFLFLELQFANKMGVEITTLAYTFNLKESLNKNNAHFSKRILSNDLHRLIYSTDVKQSSELVFNAVESLVRGIMATWCFSEGNFDILNQGLIMIEDMVNYYIV</sequence>
<dbReference type="EMBL" id="JARPYR010000022">
    <property type="protein sequence ID" value="MDT2597451.1"/>
    <property type="molecule type" value="Genomic_DNA"/>
</dbReference>
<dbReference type="PROSITE" id="PS50977">
    <property type="entry name" value="HTH_TETR_2"/>
    <property type="match status" value="1"/>
</dbReference>
<evidence type="ECO:0000259" key="3">
    <source>
        <dbReference type="PROSITE" id="PS50977"/>
    </source>
</evidence>
<dbReference type="PRINTS" id="PR00455">
    <property type="entry name" value="HTHTETR"/>
</dbReference>
<evidence type="ECO:0000313" key="4">
    <source>
        <dbReference type="EMBL" id="MDT2597451.1"/>
    </source>
</evidence>
<dbReference type="SUPFAM" id="SSF46689">
    <property type="entry name" value="Homeodomain-like"/>
    <property type="match status" value="1"/>
</dbReference>
<protein>
    <submittedName>
        <fullName evidence="4">TetR/AcrR family transcriptional regulator</fullName>
    </submittedName>
</protein>